<keyword evidence="7" id="KW-1185">Reference proteome</keyword>
<dbReference type="PANTHER" id="PTHR19317:SF0">
    <property type="entry name" value="PRENYLATED RAB ACCEPTOR PROTEIN 1"/>
    <property type="match status" value="1"/>
</dbReference>
<feature type="transmembrane region" description="Helical" evidence="5">
    <location>
        <begin position="145"/>
        <end position="175"/>
    </location>
</feature>
<dbReference type="PANTHER" id="PTHR19317">
    <property type="entry name" value="PRENYLATED RAB ACCEPTOR 1-RELATED"/>
    <property type="match status" value="1"/>
</dbReference>
<evidence type="ECO:0000256" key="4">
    <source>
        <dbReference type="ARBA" id="ARBA00023136"/>
    </source>
</evidence>
<gene>
    <name evidence="6" type="ORF">PCOR1329_LOCUS26782</name>
</gene>
<keyword evidence="2 5" id="KW-0812">Transmembrane</keyword>
<evidence type="ECO:0000313" key="7">
    <source>
        <dbReference type="Proteomes" id="UP001189429"/>
    </source>
</evidence>
<evidence type="ECO:0000256" key="5">
    <source>
        <dbReference type="RuleBase" id="RU363107"/>
    </source>
</evidence>
<keyword evidence="3 5" id="KW-1133">Transmembrane helix</keyword>
<dbReference type="Pfam" id="PF03208">
    <property type="entry name" value="PRA1"/>
    <property type="match status" value="1"/>
</dbReference>
<proteinExistence type="inferred from homology"/>
<evidence type="ECO:0000256" key="2">
    <source>
        <dbReference type="ARBA" id="ARBA00022692"/>
    </source>
</evidence>
<accession>A0ABN9S5S3</accession>
<evidence type="ECO:0000313" key="6">
    <source>
        <dbReference type="EMBL" id="CAK0827179.1"/>
    </source>
</evidence>
<keyword evidence="4 5" id="KW-0472">Membrane</keyword>
<feature type="non-terminal residue" evidence="6">
    <location>
        <position position="1"/>
    </location>
</feature>
<feature type="transmembrane region" description="Helical" evidence="5">
    <location>
        <begin position="108"/>
        <end position="124"/>
    </location>
</feature>
<comment type="caution">
    <text evidence="6">The sequence shown here is derived from an EMBL/GenBank/DDBJ whole genome shotgun (WGS) entry which is preliminary data.</text>
</comment>
<evidence type="ECO:0000256" key="1">
    <source>
        <dbReference type="ARBA" id="ARBA00004141"/>
    </source>
</evidence>
<sequence length="194" mass="21475">AIPLALLPSVARRRSVSIGSLGPSGAMDGEKVALSMLDDVKKVIEPYQKKYGHYLQKMRPWGEFFRISKPEGDIKRRLDINLSHYQINYALLFLGQMIIAIVTNPHCLVVIGILAVIWMAFLKKNDDPNWEVNVGGMAIGKTQRWMALSAITAVVLLCFVSQVLFEAAFFCAVLVGAHGVLHPPPTEDDAFQVV</sequence>
<dbReference type="Proteomes" id="UP001189429">
    <property type="component" value="Unassembled WGS sequence"/>
</dbReference>
<name>A0ABN9S5S3_9DINO</name>
<dbReference type="InterPro" id="IPR004895">
    <property type="entry name" value="Prenylated_rab_accept_PRA1"/>
</dbReference>
<reference evidence="6" key="1">
    <citation type="submission" date="2023-10" db="EMBL/GenBank/DDBJ databases">
        <authorList>
            <person name="Chen Y."/>
            <person name="Shah S."/>
            <person name="Dougan E. K."/>
            <person name="Thang M."/>
            <person name="Chan C."/>
        </authorList>
    </citation>
    <scope>NUCLEOTIDE SEQUENCE [LARGE SCALE GENOMIC DNA]</scope>
</reference>
<comment type="subcellular location">
    <subcellularLocation>
        <location evidence="1 5">Membrane</location>
        <topology evidence="1 5">Multi-pass membrane protein</topology>
    </subcellularLocation>
</comment>
<comment type="similarity">
    <text evidence="5">Belongs to the PRA1 family.</text>
</comment>
<organism evidence="6 7">
    <name type="scientific">Prorocentrum cordatum</name>
    <dbReference type="NCBI Taxonomy" id="2364126"/>
    <lineage>
        <taxon>Eukaryota</taxon>
        <taxon>Sar</taxon>
        <taxon>Alveolata</taxon>
        <taxon>Dinophyceae</taxon>
        <taxon>Prorocentrales</taxon>
        <taxon>Prorocentraceae</taxon>
        <taxon>Prorocentrum</taxon>
    </lineage>
</organism>
<dbReference type="EMBL" id="CAUYUJ010009580">
    <property type="protein sequence ID" value="CAK0827179.1"/>
    <property type="molecule type" value="Genomic_DNA"/>
</dbReference>
<evidence type="ECO:0000256" key="3">
    <source>
        <dbReference type="ARBA" id="ARBA00022989"/>
    </source>
</evidence>
<protein>
    <recommendedName>
        <fullName evidence="5">PRA1 family protein</fullName>
    </recommendedName>
</protein>